<dbReference type="Proteomes" id="UP001501243">
    <property type="component" value="Unassembled WGS sequence"/>
</dbReference>
<sequence length="197" mass="21010">MKQLPASLGSLLTILRPVAGAALLLAALGPAASRPAPPYKGDPATKVDFTFSGAGHTNEQVHLRDIYPEVPAPHAVFYHEGMMQGVPGPLVELRTEKQGPKLWSMKLLLEGSPESASLRIASAEPALVYNGGEPKQQAFFGQLFLPPLKRGTLSAHFLPAPKGRLRGTFAGTLITDSGEEVTVRNGSFDLPRLPDIN</sequence>
<dbReference type="EMBL" id="BAABGQ010000008">
    <property type="protein sequence ID" value="GAA4506346.1"/>
    <property type="molecule type" value="Genomic_DNA"/>
</dbReference>
<evidence type="ECO:0000313" key="3">
    <source>
        <dbReference type="Proteomes" id="UP001501243"/>
    </source>
</evidence>
<gene>
    <name evidence="2" type="ORF">GCM10023172_35500</name>
</gene>
<name>A0ABP8QMA4_9BACT</name>
<feature type="signal peptide" evidence="1">
    <location>
        <begin position="1"/>
        <end position="21"/>
    </location>
</feature>
<accession>A0ABP8QMA4</accession>
<dbReference type="RefSeq" id="WP_208132958.1">
    <property type="nucleotide sequence ID" value="NZ_BAABGQ010000008.1"/>
</dbReference>
<proteinExistence type="predicted"/>
<comment type="caution">
    <text evidence="2">The sequence shown here is derived from an EMBL/GenBank/DDBJ whole genome shotgun (WGS) entry which is preliminary data.</text>
</comment>
<evidence type="ECO:0000256" key="1">
    <source>
        <dbReference type="SAM" id="SignalP"/>
    </source>
</evidence>
<organism evidence="2 3">
    <name type="scientific">Hymenobacter ginsengisoli</name>
    <dbReference type="NCBI Taxonomy" id="1051626"/>
    <lineage>
        <taxon>Bacteria</taxon>
        <taxon>Pseudomonadati</taxon>
        <taxon>Bacteroidota</taxon>
        <taxon>Cytophagia</taxon>
        <taxon>Cytophagales</taxon>
        <taxon>Hymenobacteraceae</taxon>
        <taxon>Hymenobacter</taxon>
    </lineage>
</organism>
<evidence type="ECO:0000313" key="2">
    <source>
        <dbReference type="EMBL" id="GAA4506346.1"/>
    </source>
</evidence>
<protein>
    <submittedName>
        <fullName evidence="2">Uncharacterized protein</fullName>
    </submittedName>
</protein>
<keyword evidence="1" id="KW-0732">Signal</keyword>
<reference evidence="3" key="1">
    <citation type="journal article" date="2019" name="Int. J. Syst. Evol. Microbiol.">
        <title>The Global Catalogue of Microorganisms (GCM) 10K type strain sequencing project: providing services to taxonomists for standard genome sequencing and annotation.</title>
        <authorList>
            <consortium name="The Broad Institute Genomics Platform"/>
            <consortium name="The Broad Institute Genome Sequencing Center for Infectious Disease"/>
            <person name="Wu L."/>
            <person name="Ma J."/>
        </authorList>
    </citation>
    <scope>NUCLEOTIDE SEQUENCE [LARGE SCALE GENOMIC DNA]</scope>
    <source>
        <strain evidence="3">JCM 17841</strain>
    </source>
</reference>
<feature type="chain" id="PRO_5045786300" evidence="1">
    <location>
        <begin position="22"/>
        <end position="197"/>
    </location>
</feature>
<keyword evidence="3" id="KW-1185">Reference proteome</keyword>